<dbReference type="PIRSF" id="PIRSF009264">
    <property type="entry name" value="TagBP_ald_AgaZ"/>
    <property type="match status" value="1"/>
</dbReference>
<evidence type="ECO:0000313" key="3">
    <source>
        <dbReference type="Proteomes" id="UP000283077"/>
    </source>
</evidence>
<dbReference type="Proteomes" id="UP000283077">
    <property type="component" value="Unassembled WGS sequence"/>
</dbReference>
<keyword evidence="2" id="KW-0456">Lyase</keyword>
<dbReference type="InterPro" id="IPR012062">
    <property type="entry name" value="GatZ/KbaZ-like"/>
</dbReference>
<dbReference type="GO" id="GO:2001059">
    <property type="term" value="P:D-tagatose 6-phosphate catabolic process"/>
    <property type="evidence" value="ECO:0007669"/>
    <property type="project" value="UniProtKB-UniPathway"/>
</dbReference>
<evidence type="ECO:0000256" key="1">
    <source>
        <dbReference type="ARBA" id="ARBA00005191"/>
    </source>
</evidence>
<dbReference type="AlphaFoldDB" id="A0A437R0L9"/>
<protein>
    <submittedName>
        <fullName evidence="2">D-tagatose-bisphosphate aldolase, class II, non-catalytic subunit</fullName>
        <ecNumber evidence="2">4.1.2.40</ecNumber>
    </submittedName>
</protein>
<dbReference type="PANTHER" id="PTHR32502:SF12">
    <property type="entry name" value="D-TAGATOSE-1,6-BISPHOSPHATE ALDOLASE SUBUNIT GATZ"/>
    <property type="match status" value="1"/>
</dbReference>
<dbReference type="InterPro" id="IPR050303">
    <property type="entry name" value="GatZ_KbaZ_carbometab"/>
</dbReference>
<dbReference type="EC" id="4.1.2.40" evidence="2"/>
<dbReference type="NCBIfam" id="TIGR02810">
    <property type="entry name" value="agaZ_gatZ"/>
    <property type="match status" value="1"/>
</dbReference>
<name>A0A437R0L9_9GAMM</name>
<dbReference type="GO" id="GO:0005975">
    <property type="term" value="P:carbohydrate metabolic process"/>
    <property type="evidence" value="ECO:0007669"/>
    <property type="project" value="InterPro"/>
</dbReference>
<dbReference type="EMBL" id="SACS01000005">
    <property type="protein sequence ID" value="RVU40267.1"/>
    <property type="molecule type" value="Genomic_DNA"/>
</dbReference>
<dbReference type="SUPFAM" id="SSF51569">
    <property type="entry name" value="Aldolase"/>
    <property type="match status" value="1"/>
</dbReference>
<dbReference type="GO" id="GO:0009025">
    <property type="term" value="F:tagatose-bisphosphate aldolase activity"/>
    <property type="evidence" value="ECO:0007669"/>
    <property type="project" value="UniProtKB-EC"/>
</dbReference>
<keyword evidence="3" id="KW-1185">Reference proteome</keyword>
<dbReference type="InterPro" id="IPR013785">
    <property type="entry name" value="Aldolase_TIM"/>
</dbReference>
<dbReference type="Gene3D" id="3.20.20.70">
    <property type="entry name" value="Aldolase class I"/>
    <property type="match status" value="1"/>
</dbReference>
<dbReference type="RefSeq" id="WP_127698254.1">
    <property type="nucleotide sequence ID" value="NZ_SACS01000005.1"/>
</dbReference>
<dbReference type="Pfam" id="PF08013">
    <property type="entry name" value="GatZ_KbaZ-like"/>
    <property type="match status" value="1"/>
</dbReference>
<dbReference type="Gene3D" id="1.10.400.20">
    <property type="entry name" value="putative tagatose 6-phosphate kinase domain like"/>
    <property type="match status" value="1"/>
</dbReference>
<evidence type="ECO:0000313" key="2">
    <source>
        <dbReference type="EMBL" id="RVU40267.1"/>
    </source>
</evidence>
<sequence>MKALLDLIRANKAGQPLGIYSVCSAHPQVLKAALAQAKQDGSPLLIEATANQVNQYGGYTGMQPADFIDFVYKLADEVALARSQILFGGDHLGPVCWKQQPAAAAMTQAEQLISAYVAAGFQKIHLDTSMACADDVLPLSDLAIAERAAQLCLVAEQTALSHFGQSELCYVVGTEVPAPGGVSSLETSLEVTSVAHVAKTLADHQQAFAAAGLTDVVWQRVIAVVVQPGVEFDNTQVHHFQMDKTAALAGFIRDIPHVVFEAHSTDYQPAQAYTQLVRQHFAILKVGPQLTFALREALFALCLIEQQLLPVEQQSCLIAVCEREMQRQPNYWQAFYQVSADQQSLLRQFSYSDRIRYYWNLPSIATAVDKLCHNLAGVSIPLPLLSQFLPVQYEAVLNGELIATPQALIQHKIRQVTARYAAACGRAVAA</sequence>
<dbReference type="OrthoDB" id="1672942at2"/>
<reference evidence="2 3" key="1">
    <citation type="submission" date="2019-01" db="EMBL/GenBank/DDBJ databases">
        <authorList>
            <person name="Chen W.-M."/>
        </authorList>
    </citation>
    <scope>NUCLEOTIDE SEQUENCE [LARGE SCALE GENOMIC DNA]</scope>
    <source>
        <strain evidence="2 3">KYPC3</strain>
    </source>
</reference>
<dbReference type="GO" id="GO:0005886">
    <property type="term" value="C:plasma membrane"/>
    <property type="evidence" value="ECO:0007669"/>
    <property type="project" value="TreeGrafter"/>
</dbReference>
<dbReference type="UniPathway" id="UPA00704">
    <property type="reaction ID" value="UER00716"/>
</dbReference>
<accession>A0A437R0L9</accession>
<dbReference type="GO" id="GO:0009401">
    <property type="term" value="P:phosphoenolpyruvate-dependent sugar phosphotransferase system"/>
    <property type="evidence" value="ECO:0007669"/>
    <property type="project" value="TreeGrafter"/>
</dbReference>
<comment type="pathway">
    <text evidence="1">Carbohydrate metabolism; D-tagatose 6-phosphate degradation; D-glyceraldehyde 3-phosphate and glycerone phosphate from D-tagatose 6-phosphate: step 2/2.</text>
</comment>
<comment type="caution">
    <text evidence="2">The sequence shown here is derived from an EMBL/GenBank/DDBJ whole genome shotgun (WGS) entry which is preliminary data.</text>
</comment>
<organism evidence="2 3">
    <name type="scientific">Rheinheimera riviphila</name>
    <dbReference type="NCBI Taxonomy" id="1834037"/>
    <lineage>
        <taxon>Bacteria</taxon>
        <taxon>Pseudomonadati</taxon>
        <taxon>Pseudomonadota</taxon>
        <taxon>Gammaproteobacteria</taxon>
        <taxon>Chromatiales</taxon>
        <taxon>Chromatiaceae</taxon>
        <taxon>Rheinheimera</taxon>
    </lineage>
</organism>
<proteinExistence type="predicted"/>
<gene>
    <name evidence="2" type="ORF">EOE67_06640</name>
</gene>
<dbReference type="PANTHER" id="PTHR32502">
    <property type="entry name" value="N-ACETYLGALACTOSAMINE PERMEASE II COMPONENT-RELATED"/>
    <property type="match status" value="1"/>
</dbReference>